<dbReference type="GO" id="GO:0005737">
    <property type="term" value="C:cytoplasm"/>
    <property type="evidence" value="ECO:0007669"/>
    <property type="project" value="TreeGrafter"/>
</dbReference>
<keyword evidence="2" id="KW-0238">DNA-binding</keyword>
<keyword evidence="3" id="KW-0413">Isomerase</keyword>
<comment type="caution">
    <text evidence="7">The sequence shown here is derived from an EMBL/GenBank/DDBJ whole genome shotgun (WGS) entry which is preliminary data.</text>
</comment>
<dbReference type="InterPro" id="IPR027417">
    <property type="entry name" value="P-loop_NTPase"/>
</dbReference>
<evidence type="ECO:0000256" key="2">
    <source>
        <dbReference type="ARBA" id="ARBA00023125"/>
    </source>
</evidence>
<comment type="catalytic activity">
    <reaction evidence="4">
        <text>Couples ATP hydrolysis with the unwinding of duplex DNA by translocating in the 3'-5' direction.</text>
        <dbReference type="EC" id="5.6.2.4"/>
    </reaction>
</comment>
<dbReference type="SUPFAM" id="SSF52540">
    <property type="entry name" value="P-loop containing nucleoside triphosphate hydrolases"/>
    <property type="match status" value="1"/>
</dbReference>
<dbReference type="PANTHER" id="PTHR13710:SF105">
    <property type="entry name" value="ATP-DEPENDENT DNA HELICASE Q1"/>
    <property type="match status" value="1"/>
</dbReference>
<dbReference type="STRING" id="2018661.A0A2A2KCH6"/>
<dbReference type="GO" id="GO:0005694">
    <property type="term" value="C:chromosome"/>
    <property type="evidence" value="ECO:0007669"/>
    <property type="project" value="TreeGrafter"/>
</dbReference>
<dbReference type="AlphaFoldDB" id="A0A2A2KCH6"/>
<evidence type="ECO:0000313" key="8">
    <source>
        <dbReference type="Proteomes" id="UP000218231"/>
    </source>
</evidence>
<dbReference type="OrthoDB" id="10261556at2759"/>
<dbReference type="GO" id="GO:0000724">
    <property type="term" value="P:double-strand break repair via homologous recombination"/>
    <property type="evidence" value="ECO:0007669"/>
    <property type="project" value="TreeGrafter"/>
</dbReference>
<dbReference type="GO" id="GO:0009378">
    <property type="term" value="F:four-way junction helicase activity"/>
    <property type="evidence" value="ECO:0007669"/>
    <property type="project" value="TreeGrafter"/>
</dbReference>
<dbReference type="Gene3D" id="3.40.50.300">
    <property type="entry name" value="P-loop containing nucleotide triphosphate hydrolases"/>
    <property type="match status" value="1"/>
</dbReference>
<evidence type="ECO:0000256" key="4">
    <source>
        <dbReference type="ARBA" id="ARBA00034617"/>
    </source>
</evidence>
<organism evidence="7 8">
    <name type="scientific">Diploscapter pachys</name>
    <dbReference type="NCBI Taxonomy" id="2018661"/>
    <lineage>
        <taxon>Eukaryota</taxon>
        <taxon>Metazoa</taxon>
        <taxon>Ecdysozoa</taxon>
        <taxon>Nematoda</taxon>
        <taxon>Chromadorea</taxon>
        <taxon>Rhabditida</taxon>
        <taxon>Rhabditina</taxon>
        <taxon>Rhabditomorpha</taxon>
        <taxon>Rhabditoidea</taxon>
        <taxon>Rhabditidae</taxon>
        <taxon>Diploscapter</taxon>
    </lineage>
</organism>
<evidence type="ECO:0000256" key="5">
    <source>
        <dbReference type="ARBA" id="ARBA00034808"/>
    </source>
</evidence>
<dbReference type="Pfam" id="PF16124">
    <property type="entry name" value="RecQ_Zn_bind"/>
    <property type="match status" value="1"/>
</dbReference>
<dbReference type="PANTHER" id="PTHR13710">
    <property type="entry name" value="DNA HELICASE RECQ FAMILY MEMBER"/>
    <property type="match status" value="1"/>
</dbReference>
<reference evidence="7 8" key="1">
    <citation type="journal article" date="2017" name="Curr. Biol.">
        <title>Genome architecture and evolution of a unichromosomal asexual nematode.</title>
        <authorList>
            <person name="Fradin H."/>
            <person name="Zegar C."/>
            <person name="Gutwein M."/>
            <person name="Lucas J."/>
            <person name="Kovtun M."/>
            <person name="Corcoran D."/>
            <person name="Baugh L.R."/>
            <person name="Kiontke K."/>
            <person name="Gunsalus K."/>
            <person name="Fitch D.H."/>
            <person name="Piano F."/>
        </authorList>
    </citation>
    <scope>NUCLEOTIDE SEQUENCE [LARGE SCALE GENOMIC DNA]</scope>
    <source>
        <strain evidence="7">PF1309</strain>
    </source>
</reference>
<protein>
    <recommendedName>
        <fullName evidence="5">DNA 3'-5' helicase</fullName>
        <ecNumber evidence="5">5.6.2.4</ecNumber>
    </recommendedName>
</protein>
<dbReference type="GO" id="GO:0003677">
    <property type="term" value="F:DNA binding"/>
    <property type="evidence" value="ECO:0007669"/>
    <property type="project" value="UniProtKB-KW"/>
</dbReference>
<dbReference type="InterPro" id="IPR032284">
    <property type="entry name" value="RecQ_Zn-bd"/>
</dbReference>
<evidence type="ECO:0000256" key="1">
    <source>
        <dbReference type="ARBA" id="ARBA00005446"/>
    </source>
</evidence>
<accession>A0A2A2KCH6</accession>
<proteinExistence type="inferred from homology"/>
<feature type="domain" description="ATP-dependent DNA helicase RecQ zinc-binding" evidence="6">
    <location>
        <begin position="69"/>
        <end position="112"/>
    </location>
</feature>
<evidence type="ECO:0000256" key="3">
    <source>
        <dbReference type="ARBA" id="ARBA00023235"/>
    </source>
</evidence>
<dbReference type="InterPro" id="IPR036388">
    <property type="entry name" value="WH-like_DNA-bd_sf"/>
</dbReference>
<evidence type="ECO:0000313" key="7">
    <source>
        <dbReference type="EMBL" id="PAV71529.1"/>
    </source>
</evidence>
<dbReference type="EC" id="5.6.2.4" evidence="5"/>
<sequence>MQNLTREGFTLVLTFRYESAHFSSDPLNEVQQKWMSGEISVAVATIAFGMGIDKANTKKGLSDYAKDIQIKALQTGLEKMLEYCEKAECRNKLMASFFNESDLKKCLKNCNFHRIPEKVSQQANALKTRREAIVRTVIQALDDNSSQTQPADIEYNSCYLQSKTLSSYNHKAAQS</sequence>
<gene>
    <name evidence="7" type="ORF">WR25_14235</name>
</gene>
<dbReference type="Gene3D" id="1.10.10.10">
    <property type="entry name" value="Winged helix-like DNA-binding domain superfamily/Winged helix DNA-binding domain"/>
    <property type="match status" value="1"/>
</dbReference>
<evidence type="ECO:0000259" key="6">
    <source>
        <dbReference type="Pfam" id="PF16124"/>
    </source>
</evidence>
<keyword evidence="8" id="KW-1185">Reference proteome</keyword>
<dbReference type="EMBL" id="LIAE01009002">
    <property type="protein sequence ID" value="PAV71529.1"/>
    <property type="molecule type" value="Genomic_DNA"/>
</dbReference>
<dbReference type="GO" id="GO:0043138">
    <property type="term" value="F:3'-5' DNA helicase activity"/>
    <property type="evidence" value="ECO:0007669"/>
    <property type="project" value="UniProtKB-EC"/>
</dbReference>
<dbReference type="Proteomes" id="UP000218231">
    <property type="component" value="Unassembled WGS sequence"/>
</dbReference>
<name>A0A2A2KCH6_9BILA</name>
<comment type="similarity">
    <text evidence="1">Belongs to the helicase family. RecQ subfamily.</text>
</comment>